<comment type="caution">
    <text evidence="1">The sequence shown here is derived from an EMBL/GenBank/DDBJ whole genome shotgun (WGS) entry which is preliminary data.</text>
</comment>
<keyword evidence="2" id="KW-1185">Reference proteome</keyword>
<sequence length="116" mass="12910">MAEHLVTHSCEPCSSCQDESWQRIADGRLRWEWQHYCPVSRTQACEGGWGPAPEYVREEIVAREGTVRLEVGGPHGIPLKPLRELMALSLPELVHARTHGFEATPVEAALLRGTLG</sequence>
<dbReference type="EMBL" id="JAINUL010000001">
    <property type="protein sequence ID" value="MCC0096244.1"/>
    <property type="molecule type" value="Genomic_DNA"/>
</dbReference>
<name>A0ABS8E5S1_9ACTN</name>
<accession>A0ABS8E5S1</accession>
<dbReference type="RefSeq" id="WP_229336698.1">
    <property type="nucleotide sequence ID" value="NZ_JAINUL010000001.1"/>
</dbReference>
<evidence type="ECO:0000313" key="1">
    <source>
        <dbReference type="EMBL" id="MCC0096244.1"/>
    </source>
</evidence>
<gene>
    <name evidence="1" type="ORF">K7B10_15900</name>
</gene>
<reference evidence="1 2" key="1">
    <citation type="submission" date="2021-08" db="EMBL/GenBank/DDBJ databases">
        <title>Genomic Architecture of Streptomyces flavotricini NGL1 and Streptomyces erythrochromogenes HMS4 With Differential Plant Beneficial attributes and laccase production capabilities.</title>
        <authorList>
            <person name="Salwan R."/>
            <person name="Kaur R."/>
            <person name="Sharma V."/>
        </authorList>
    </citation>
    <scope>NUCLEOTIDE SEQUENCE [LARGE SCALE GENOMIC DNA]</scope>
    <source>
        <strain evidence="1 2">NGL1</strain>
    </source>
</reference>
<dbReference type="Proteomes" id="UP001520654">
    <property type="component" value="Unassembled WGS sequence"/>
</dbReference>
<proteinExistence type="predicted"/>
<evidence type="ECO:0000313" key="2">
    <source>
        <dbReference type="Proteomes" id="UP001520654"/>
    </source>
</evidence>
<organism evidence="1 2">
    <name type="scientific">Streptomyces flavotricini</name>
    <dbReference type="NCBI Taxonomy" id="66888"/>
    <lineage>
        <taxon>Bacteria</taxon>
        <taxon>Bacillati</taxon>
        <taxon>Actinomycetota</taxon>
        <taxon>Actinomycetes</taxon>
        <taxon>Kitasatosporales</taxon>
        <taxon>Streptomycetaceae</taxon>
        <taxon>Streptomyces</taxon>
    </lineage>
</organism>
<protein>
    <submittedName>
        <fullName evidence="1">Uncharacterized protein</fullName>
    </submittedName>
</protein>